<dbReference type="AlphaFoldDB" id="A0A4Y6Q0I3"/>
<accession>A0A5B8YEL1</accession>
<dbReference type="RefSeq" id="WP_141199959.1">
    <property type="nucleotide sequence ID" value="NZ_CP041186.1"/>
</dbReference>
<proteinExistence type="predicted"/>
<evidence type="ECO:0000313" key="3">
    <source>
        <dbReference type="Proteomes" id="UP000315995"/>
    </source>
</evidence>
<gene>
    <name evidence="2" type="ORF">FIV42_22995</name>
</gene>
<evidence type="ECO:0000313" key="2">
    <source>
        <dbReference type="EMBL" id="QDG53505.1"/>
    </source>
</evidence>
<feature type="compositionally biased region" description="Basic and acidic residues" evidence="1">
    <location>
        <begin position="88"/>
        <end position="116"/>
    </location>
</feature>
<reference evidence="2 3" key="1">
    <citation type="submission" date="2019-06" db="EMBL/GenBank/DDBJ databases">
        <title>Persicimonas caeni gen. nov., sp. nov., a predatory bacterium isolated from solar saltern.</title>
        <authorList>
            <person name="Wang S."/>
        </authorList>
    </citation>
    <scope>NUCLEOTIDE SEQUENCE [LARGE SCALE GENOMIC DNA]</scope>
    <source>
        <strain evidence="2 3">YN101</strain>
    </source>
</reference>
<protein>
    <submittedName>
        <fullName evidence="2">Uncharacterized protein</fullName>
    </submittedName>
</protein>
<accession>A0A4Y6Q0I3</accession>
<evidence type="ECO:0000256" key="1">
    <source>
        <dbReference type="SAM" id="MobiDB-lite"/>
    </source>
</evidence>
<dbReference type="Proteomes" id="UP000315995">
    <property type="component" value="Chromosome"/>
</dbReference>
<feature type="compositionally biased region" description="Acidic residues" evidence="1">
    <location>
        <begin position="67"/>
        <end position="76"/>
    </location>
</feature>
<organism evidence="2 3">
    <name type="scientific">Persicimonas caeni</name>
    <dbReference type="NCBI Taxonomy" id="2292766"/>
    <lineage>
        <taxon>Bacteria</taxon>
        <taxon>Deltaproteobacteria</taxon>
        <taxon>Bradymonadales</taxon>
        <taxon>Bradymonadaceae</taxon>
        <taxon>Persicimonas</taxon>
    </lineage>
</organism>
<name>A0A4Y6Q0I3_PERCE</name>
<keyword evidence="3" id="KW-1185">Reference proteome</keyword>
<dbReference type="EMBL" id="CP041186">
    <property type="protein sequence ID" value="QDG53505.1"/>
    <property type="molecule type" value="Genomic_DNA"/>
</dbReference>
<sequence>MAKRLAGTTLMYDATEGIYRRTEIYEGEDPGDTVELRIVDDIDVPFESYDIDEGSGPWKRIIQPKDDEFDGEDDQEEKATMRRGPFVLEDRHIKRDDDPELNPDKTLDGLPFVRDD</sequence>
<feature type="region of interest" description="Disordered" evidence="1">
    <location>
        <begin position="55"/>
        <end position="116"/>
    </location>
</feature>